<reference evidence="4" key="1">
    <citation type="submission" date="2020-10" db="EMBL/GenBank/DDBJ databases">
        <title>Phylogeny of dyella-like bacteria.</title>
        <authorList>
            <person name="Fu J."/>
        </authorList>
    </citation>
    <scope>NUCLEOTIDE SEQUENCE</scope>
    <source>
        <strain evidence="4">DHON07</strain>
    </source>
</reference>
<dbReference type="RefSeq" id="WP_204632877.1">
    <property type="nucleotide sequence ID" value="NZ_BSOC01000005.1"/>
</dbReference>
<dbReference type="SUPFAM" id="SSF55073">
    <property type="entry name" value="Nucleotide cyclase"/>
    <property type="match status" value="1"/>
</dbReference>
<evidence type="ECO:0000259" key="3">
    <source>
        <dbReference type="PROSITE" id="PS50887"/>
    </source>
</evidence>
<dbReference type="CDD" id="cd01949">
    <property type="entry name" value="GGDEF"/>
    <property type="match status" value="1"/>
</dbReference>
<comment type="caution">
    <text evidence="4">The sequence shown here is derived from an EMBL/GenBank/DDBJ whole genome shotgun (WGS) entry which is preliminary data.</text>
</comment>
<dbReference type="InterPro" id="IPR043128">
    <property type="entry name" value="Rev_trsase/Diguanyl_cyclase"/>
</dbReference>
<comment type="catalytic activity">
    <reaction evidence="2">
        <text>2 GTP = 3',3'-c-di-GMP + 2 diphosphate</text>
        <dbReference type="Rhea" id="RHEA:24898"/>
        <dbReference type="ChEBI" id="CHEBI:33019"/>
        <dbReference type="ChEBI" id="CHEBI:37565"/>
        <dbReference type="ChEBI" id="CHEBI:58805"/>
        <dbReference type="EC" id="2.7.7.65"/>
    </reaction>
</comment>
<dbReference type="SMART" id="SM00267">
    <property type="entry name" value="GGDEF"/>
    <property type="match status" value="1"/>
</dbReference>
<dbReference type="Pfam" id="PF13185">
    <property type="entry name" value="GAF_2"/>
    <property type="match status" value="1"/>
</dbReference>
<dbReference type="Pfam" id="PF00990">
    <property type="entry name" value="GGDEF"/>
    <property type="match status" value="1"/>
</dbReference>
<dbReference type="InterPro" id="IPR029016">
    <property type="entry name" value="GAF-like_dom_sf"/>
</dbReference>
<name>A0ABS2KK41_9GAMM</name>
<protein>
    <recommendedName>
        <fullName evidence="1">diguanylate cyclase</fullName>
        <ecNumber evidence="1">2.7.7.65</ecNumber>
    </recommendedName>
</protein>
<gene>
    <name evidence="4" type="ORF">ISS99_17320</name>
</gene>
<dbReference type="InterPro" id="IPR003018">
    <property type="entry name" value="GAF"/>
</dbReference>
<dbReference type="NCBIfam" id="TIGR00254">
    <property type="entry name" value="GGDEF"/>
    <property type="match status" value="1"/>
</dbReference>
<proteinExistence type="predicted"/>
<dbReference type="SMART" id="SM00065">
    <property type="entry name" value="GAF"/>
    <property type="match status" value="1"/>
</dbReference>
<evidence type="ECO:0000256" key="1">
    <source>
        <dbReference type="ARBA" id="ARBA00012528"/>
    </source>
</evidence>
<evidence type="ECO:0000313" key="5">
    <source>
        <dbReference type="Proteomes" id="UP001430193"/>
    </source>
</evidence>
<accession>A0ABS2KK41</accession>
<sequence>MHIDIPGGVLEKWQNIVDTMAKIIAVPAGLIMRIVDDDIQVLVSSQTEGNPYHPGDREKLPGSGLYCETVIRKNTQLLVPDARQDEHWRNNPDIRLNMVSYLGFPIRWPDQTPFGTICVLDNKKNAYSQLHEHLLTQFRDVIEQYLQLIHVNVQLSVAKAEMEVLNGQLKVLASTDSLTGVLNRRRFDEVFEQEWRRAARAHTPLSLLLVDVDHFKHLNDDFGHLRGDDALKMVALALRTMAARAGDVVARYGGEEFAVLLPRTSPDKAQLLAETIRRGIERTVLFKAENDNITGTVCIGVAGQIPAEGDDPLQMMQAADMALYRAKLRGRNRVEA</sequence>
<evidence type="ECO:0000313" key="4">
    <source>
        <dbReference type="EMBL" id="MBM7131290.1"/>
    </source>
</evidence>
<dbReference type="InterPro" id="IPR000160">
    <property type="entry name" value="GGDEF_dom"/>
</dbReference>
<dbReference type="EC" id="2.7.7.65" evidence="1"/>
<dbReference type="InterPro" id="IPR029787">
    <property type="entry name" value="Nucleotide_cyclase"/>
</dbReference>
<evidence type="ECO:0000256" key="2">
    <source>
        <dbReference type="ARBA" id="ARBA00034247"/>
    </source>
</evidence>
<dbReference type="SUPFAM" id="SSF55781">
    <property type="entry name" value="GAF domain-like"/>
    <property type="match status" value="1"/>
</dbReference>
<dbReference type="EMBL" id="JADIKF010000040">
    <property type="protein sequence ID" value="MBM7131290.1"/>
    <property type="molecule type" value="Genomic_DNA"/>
</dbReference>
<dbReference type="PROSITE" id="PS50887">
    <property type="entry name" value="GGDEF"/>
    <property type="match status" value="1"/>
</dbReference>
<feature type="domain" description="GGDEF" evidence="3">
    <location>
        <begin position="203"/>
        <end position="336"/>
    </location>
</feature>
<keyword evidence="5" id="KW-1185">Reference proteome</keyword>
<dbReference type="Gene3D" id="3.30.70.270">
    <property type="match status" value="1"/>
</dbReference>
<organism evidence="4 5">
    <name type="scientific">Dyella mobilis</name>
    <dbReference type="NCBI Taxonomy" id="1849582"/>
    <lineage>
        <taxon>Bacteria</taxon>
        <taxon>Pseudomonadati</taxon>
        <taxon>Pseudomonadota</taxon>
        <taxon>Gammaproteobacteria</taxon>
        <taxon>Lysobacterales</taxon>
        <taxon>Rhodanobacteraceae</taxon>
        <taxon>Dyella</taxon>
    </lineage>
</organism>
<dbReference type="Gene3D" id="3.30.450.40">
    <property type="match status" value="1"/>
</dbReference>
<dbReference type="PANTHER" id="PTHR45138:SF9">
    <property type="entry name" value="DIGUANYLATE CYCLASE DGCM-RELATED"/>
    <property type="match status" value="1"/>
</dbReference>
<dbReference type="InterPro" id="IPR050469">
    <property type="entry name" value="Diguanylate_Cyclase"/>
</dbReference>
<dbReference type="PANTHER" id="PTHR45138">
    <property type="entry name" value="REGULATORY COMPONENTS OF SENSORY TRANSDUCTION SYSTEM"/>
    <property type="match status" value="1"/>
</dbReference>
<dbReference type="Proteomes" id="UP001430193">
    <property type="component" value="Unassembled WGS sequence"/>
</dbReference>